<evidence type="ECO:0000256" key="12">
    <source>
        <dbReference type="ARBA" id="ARBA00022801"/>
    </source>
</evidence>
<sequence>MVETKKPKKPRKPRQSGKTAKRKTNVKPKPGLLKKIWQVIKIPLLKFSVLLFFVFVCYLGYLDYTLREQFEGKRWAIPARVYANPVEIYAGSKLNAQQFLTLLQKLHYRSDSKLSSQATYYKSAQKISLKTRQFVFWDKTQQLQYIRITFSATEVLSIVDVESGTELAIVRLDPVQIGSFYPAHKEDRVLVKLDEVPKTLLQGLLATEDRDFYQHMGISFKGIARAMWANLRAGRLVQGGSTITQQLVKNFYLTPERSVLRKINEALMSVILELRFSKTEILEAYLNEVFLGQDGAHAIHGFGLASEFYFSRPLDKLPLDQVTALIALVRGPSYYDLRKKPERALQRRNMILDEMLAHGDISEQQALQAKQKPIKVVAYAHRPANRYPSFIDLVKRQLTQEYNEQDLTSDGLSIFTTLDTKVQDALDSSIEQKLTEIEKRKQSRNLEAAAIVTRRDTGEIVALAGGRDSQGVGFNRALNAVRPIGSLIKPLVYLTALEYPEKYTLITSVSDTAIKVKAEKGKFWEPQNYARKEHGNVALHTALAHSYNLATVRIGMDIGVGRIAKTLRESGVKRPINLFPSMLLGSLALSPFEVTQMYQTLAGDGFAMPLRSISAVMAQDGTLLQRYPYAIRQELDPAATYLTNTVLQEVMREGTGKLAYNVLPKSMVLAGKTGTTNDLKDSWFAGYTGDYLAVFWVGRDDNKPAGVTGASGSLKLWSELMRQVATQSVILSRPDSVISVWIDKTSGLKASELCPENIAYPFVRGSEPKRNAECVEPTLNKVKTWFNDFKEENF</sequence>
<keyword evidence="15 26" id="KW-0472">Membrane</keyword>
<evidence type="ECO:0000256" key="24">
    <source>
        <dbReference type="PIRSR" id="PIRSR002799-1"/>
    </source>
</evidence>
<evidence type="ECO:0000256" key="3">
    <source>
        <dbReference type="ARBA" id="ARBA00004752"/>
    </source>
</evidence>
<keyword evidence="12" id="KW-0378">Hydrolase</keyword>
<dbReference type="RefSeq" id="WP_080522885.1">
    <property type="nucleotide sequence ID" value="NZ_LPUF01000001.1"/>
</dbReference>
<keyword evidence="8" id="KW-0121">Carboxypeptidase</keyword>
<evidence type="ECO:0000256" key="23">
    <source>
        <dbReference type="PIRNR" id="PIRNR002799"/>
    </source>
</evidence>
<evidence type="ECO:0000256" key="2">
    <source>
        <dbReference type="ARBA" id="ARBA00004236"/>
    </source>
</evidence>
<dbReference type="GO" id="GO:0046677">
    <property type="term" value="P:response to antibiotic"/>
    <property type="evidence" value="ECO:0007669"/>
    <property type="project" value="UniProtKB-UniRule"/>
</dbReference>
<gene>
    <name evidence="30" type="ORF">AU255_10760</name>
</gene>
<dbReference type="SUPFAM" id="SSF53955">
    <property type="entry name" value="Lysozyme-like"/>
    <property type="match status" value="1"/>
</dbReference>
<evidence type="ECO:0000256" key="19">
    <source>
        <dbReference type="ARBA" id="ARBA00032454"/>
    </source>
</evidence>
<keyword evidence="17" id="KW-0511">Multifunctional enzyme</keyword>
<protein>
    <recommendedName>
        <fullName evidence="6 22">Penicillin-binding protein 1B</fullName>
        <shortName evidence="23">PBP-1b</shortName>
        <shortName evidence="23">PBP1b</shortName>
    </recommendedName>
    <alternativeName>
        <fullName evidence="19 23">Murein polymerase</fullName>
    </alternativeName>
</protein>
<dbReference type="InterPro" id="IPR028166">
    <property type="entry name" value="UB2H"/>
</dbReference>
<comment type="catalytic activity">
    <reaction evidence="21">
        <text>[GlcNAc-(1-&gt;4)-Mur2Ac(oyl-L-Ala-gamma-D-Glu-L-Lys-D-Ala-D-Ala)](n)-di-trans,octa-cis-undecaprenyl diphosphate + beta-D-GlcNAc-(1-&gt;4)-Mur2Ac(oyl-L-Ala-gamma-D-Glu-L-Lys-D-Ala-D-Ala)-di-trans,octa-cis-undecaprenyl diphosphate = [GlcNAc-(1-&gt;4)-Mur2Ac(oyl-L-Ala-gamma-D-Glu-L-Lys-D-Ala-D-Ala)](n+1)-di-trans,octa-cis-undecaprenyl diphosphate + di-trans,octa-cis-undecaprenyl diphosphate + H(+)</text>
        <dbReference type="Rhea" id="RHEA:23708"/>
        <dbReference type="Rhea" id="RHEA-COMP:9602"/>
        <dbReference type="Rhea" id="RHEA-COMP:9603"/>
        <dbReference type="ChEBI" id="CHEBI:15378"/>
        <dbReference type="ChEBI" id="CHEBI:58405"/>
        <dbReference type="ChEBI" id="CHEBI:60033"/>
        <dbReference type="ChEBI" id="CHEBI:78435"/>
        <dbReference type="EC" id="2.4.99.28"/>
    </reaction>
</comment>
<dbReference type="InterPro" id="IPR011813">
    <property type="entry name" value="PBP_1b"/>
</dbReference>
<keyword evidence="13 23" id="KW-0133">Cell shape</keyword>
<dbReference type="Proteomes" id="UP000191980">
    <property type="component" value="Unassembled WGS sequence"/>
</dbReference>
<keyword evidence="11 23" id="KW-0808">Transferase</keyword>
<dbReference type="PIRSF" id="PIRSF002799">
    <property type="entry name" value="PBP_1b"/>
    <property type="match status" value="1"/>
</dbReference>
<dbReference type="AlphaFoldDB" id="A0A1V8M9J7"/>
<feature type="domain" description="Glycosyl transferase family 51" evidence="28">
    <location>
        <begin position="184"/>
        <end position="355"/>
    </location>
</feature>
<comment type="caution">
    <text evidence="30">The sequence shown here is derived from an EMBL/GenBank/DDBJ whole genome shotgun (WGS) entry which is preliminary data.</text>
</comment>
<comment type="function">
    <text evidence="1 23">Cell wall formation. Synthesis of cross-linked peptidoglycan from the lipid intermediates. The enzyme has a penicillin-insensitive transglycosylase N-terminal domain (formation of linear glycan strands) and a penicillin-sensitive transpeptidase C-terminal domain (cross-linking of the peptide subunits).</text>
</comment>
<evidence type="ECO:0000256" key="15">
    <source>
        <dbReference type="ARBA" id="ARBA00023136"/>
    </source>
</evidence>
<keyword evidence="10 23" id="KW-0328">Glycosyltransferase</keyword>
<comment type="pathway">
    <text evidence="3 23">Cell wall biogenesis; peptidoglycan biosynthesis.</text>
</comment>
<comment type="subcellular location">
    <subcellularLocation>
        <location evidence="2">Cell membrane</location>
    </subcellularLocation>
</comment>
<proteinExistence type="inferred from homology"/>
<dbReference type="EMBL" id="LPUF01000001">
    <property type="protein sequence ID" value="OQK18281.1"/>
    <property type="molecule type" value="Genomic_DNA"/>
</dbReference>
<evidence type="ECO:0000256" key="4">
    <source>
        <dbReference type="ARBA" id="ARBA00007090"/>
    </source>
</evidence>
<keyword evidence="14 23" id="KW-0573">Peptidoglycan synthesis</keyword>
<dbReference type="GO" id="GO:0030288">
    <property type="term" value="C:outer membrane-bounded periplasmic space"/>
    <property type="evidence" value="ECO:0007669"/>
    <property type="project" value="TreeGrafter"/>
</dbReference>
<evidence type="ECO:0000256" key="21">
    <source>
        <dbReference type="ARBA" id="ARBA00049902"/>
    </source>
</evidence>
<dbReference type="GO" id="GO:0006508">
    <property type="term" value="P:proteolysis"/>
    <property type="evidence" value="ECO:0007669"/>
    <property type="project" value="UniProtKB-KW"/>
</dbReference>
<dbReference type="Gene3D" id="3.30.2060.10">
    <property type="entry name" value="Penicillin-binding protein 1b domain"/>
    <property type="match status" value="1"/>
</dbReference>
<dbReference type="GO" id="GO:0009252">
    <property type="term" value="P:peptidoglycan biosynthetic process"/>
    <property type="evidence" value="ECO:0007669"/>
    <property type="project" value="UniProtKB-UniRule"/>
</dbReference>
<evidence type="ECO:0000256" key="13">
    <source>
        <dbReference type="ARBA" id="ARBA00022960"/>
    </source>
</evidence>
<feature type="domain" description="Penicillin-binding protein transpeptidase" evidence="27">
    <location>
        <begin position="449"/>
        <end position="688"/>
    </location>
</feature>
<name>A0A1V8M9J7_9GAMM</name>
<comment type="similarity">
    <text evidence="4 23">In the C-terminal section; belongs to the transpeptidase family.</text>
</comment>
<dbReference type="Gene3D" id="3.40.710.10">
    <property type="entry name" value="DD-peptidase/beta-lactamase superfamily"/>
    <property type="match status" value="1"/>
</dbReference>
<keyword evidence="26" id="KW-1133">Transmembrane helix</keyword>
<evidence type="ECO:0000256" key="16">
    <source>
        <dbReference type="ARBA" id="ARBA00023251"/>
    </source>
</evidence>
<dbReference type="InterPro" id="IPR012338">
    <property type="entry name" value="Beta-lactam/transpept-like"/>
</dbReference>
<evidence type="ECO:0000256" key="10">
    <source>
        <dbReference type="ARBA" id="ARBA00022676"/>
    </source>
</evidence>
<reference evidence="30 31" key="1">
    <citation type="submission" date="2015-12" db="EMBL/GenBank/DDBJ databases">
        <authorList>
            <person name="Shamseldin A."/>
            <person name="Moawad H."/>
            <person name="Abd El-Rahim W.M."/>
            <person name="Sadowsky M.J."/>
        </authorList>
    </citation>
    <scope>NUCLEOTIDE SEQUENCE [LARGE SCALE GENOMIC DNA]</scope>
    <source>
        <strain evidence="30 31">WF1</strain>
    </source>
</reference>
<evidence type="ECO:0000256" key="6">
    <source>
        <dbReference type="ARBA" id="ARBA00018637"/>
    </source>
</evidence>
<dbReference type="UniPathway" id="UPA00219"/>
<dbReference type="OrthoDB" id="9766909at2"/>
<accession>A0A1V8M9J7</accession>
<organism evidence="30 31">
    <name type="scientific">Methyloprofundus sedimenti</name>
    <dbReference type="NCBI Taxonomy" id="1420851"/>
    <lineage>
        <taxon>Bacteria</taxon>
        <taxon>Pseudomonadati</taxon>
        <taxon>Pseudomonadota</taxon>
        <taxon>Gammaproteobacteria</taxon>
        <taxon>Methylococcales</taxon>
        <taxon>Methylococcaceae</taxon>
        <taxon>Methyloprofundus</taxon>
    </lineage>
</organism>
<dbReference type="Pfam" id="PF14814">
    <property type="entry name" value="UB2H"/>
    <property type="match status" value="1"/>
</dbReference>
<dbReference type="NCBIfam" id="TIGR02071">
    <property type="entry name" value="PBP_1b"/>
    <property type="match status" value="1"/>
</dbReference>
<feature type="active site" description="Proton donor; for transglycosylase activity" evidence="24">
    <location>
        <position position="208"/>
    </location>
</feature>
<evidence type="ECO:0000256" key="7">
    <source>
        <dbReference type="ARBA" id="ARBA00022475"/>
    </source>
</evidence>
<dbReference type="Gene3D" id="1.10.3810.10">
    <property type="entry name" value="Biosynthetic peptidoglycan transglycosylase-like"/>
    <property type="match status" value="1"/>
</dbReference>
<dbReference type="GO" id="GO:0009002">
    <property type="term" value="F:serine-type D-Ala-D-Ala carboxypeptidase activity"/>
    <property type="evidence" value="ECO:0007669"/>
    <property type="project" value="UniProtKB-EC"/>
</dbReference>
<evidence type="ECO:0000313" key="31">
    <source>
        <dbReference type="Proteomes" id="UP000191980"/>
    </source>
</evidence>
<keyword evidence="7" id="KW-1003">Cell membrane</keyword>
<evidence type="ECO:0000256" key="22">
    <source>
        <dbReference type="NCBIfam" id="TIGR02071"/>
    </source>
</evidence>
<keyword evidence="31" id="KW-1185">Reference proteome</keyword>
<feature type="region of interest" description="Disordered" evidence="25">
    <location>
        <begin position="1"/>
        <end position="26"/>
    </location>
</feature>
<dbReference type="GO" id="GO:0071555">
    <property type="term" value="P:cell wall organization"/>
    <property type="evidence" value="ECO:0007669"/>
    <property type="project" value="UniProtKB-UniRule"/>
</dbReference>
<dbReference type="PANTHER" id="PTHR32282:SF11">
    <property type="entry name" value="PENICILLIN-BINDING PROTEIN 1B"/>
    <property type="match status" value="1"/>
</dbReference>
<comment type="similarity">
    <text evidence="5 23">In the N-terminal section; belongs to the glycosyltransferase 51 family.</text>
</comment>
<dbReference type="InterPro" id="IPR023346">
    <property type="entry name" value="Lysozyme-like_dom_sf"/>
</dbReference>
<evidence type="ECO:0000256" key="8">
    <source>
        <dbReference type="ARBA" id="ARBA00022645"/>
    </source>
</evidence>
<dbReference type="GO" id="GO:0008360">
    <property type="term" value="P:regulation of cell shape"/>
    <property type="evidence" value="ECO:0007669"/>
    <property type="project" value="UniProtKB-UniRule"/>
</dbReference>
<evidence type="ECO:0000256" key="11">
    <source>
        <dbReference type="ARBA" id="ARBA00022679"/>
    </source>
</evidence>
<evidence type="ECO:0000259" key="28">
    <source>
        <dbReference type="Pfam" id="PF00912"/>
    </source>
</evidence>
<dbReference type="Pfam" id="PF00905">
    <property type="entry name" value="Transpeptidase"/>
    <property type="match status" value="1"/>
</dbReference>
<evidence type="ECO:0000256" key="17">
    <source>
        <dbReference type="ARBA" id="ARBA00023268"/>
    </source>
</evidence>
<feature type="active site" description="Acyl-ester intermediate; for transpeptidase activity" evidence="24">
    <location>
        <position position="486"/>
    </location>
</feature>
<evidence type="ECO:0000256" key="14">
    <source>
        <dbReference type="ARBA" id="ARBA00022984"/>
    </source>
</evidence>
<evidence type="ECO:0000256" key="1">
    <source>
        <dbReference type="ARBA" id="ARBA00002624"/>
    </source>
</evidence>
<evidence type="ECO:0000256" key="18">
    <source>
        <dbReference type="ARBA" id="ARBA00023316"/>
    </source>
</evidence>
<dbReference type="InterPro" id="IPR050396">
    <property type="entry name" value="Glycosyltr_51/Transpeptidase"/>
</dbReference>
<keyword evidence="18 23" id="KW-0961">Cell wall biogenesis/degradation</keyword>
<evidence type="ECO:0000259" key="29">
    <source>
        <dbReference type="Pfam" id="PF14814"/>
    </source>
</evidence>
<evidence type="ECO:0000313" key="30">
    <source>
        <dbReference type="EMBL" id="OQK18281.1"/>
    </source>
</evidence>
<dbReference type="GO" id="GO:0008658">
    <property type="term" value="F:penicillin binding"/>
    <property type="evidence" value="ECO:0007669"/>
    <property type="project" value="UniProtKB-UniRule"/>
</dbReference>
<dbReference type="GO" id="GO:0009274">
    <property type="term" value="C:peptidoglycan-based cell wall"/>
    <property type="evidence" value="ECO:0007669"/>
    <property type="project" value="UniProtKB-UniRule"/>
</dbReference>
<dbReference type="Pfam" id="PF00912">
    <property type="entry name" value="Transgly"/>
    <property type="match status" value="1"/>
</dbReference>
<evidence type="ECO:0000256" key="9">
    <source>
        <dbReference type="ARBA" id="ARBA00022670"/>
    </source>
</evidence>
<keyword evidence="9" id="KW-0645">Protease</keyword>
<feature type="transmembrane region" description="Helical" evidence="26">
    <location>
        <begin position="44"/>
        <end position="61"/>
    </location>
</feature>
<dbReference type="InterPro" id="IPR001264">
    <property type="entry name" value="Glyco_trans_51"/>
</dbReference>
<dbReference type="InterPro" id="IPR001460">
    <property type="entry name" value="PCN-bd_Tpept"/>
</dbReference>
<evidence type="ECO:0000256" key="20">
    <source>
        <dbReference type="ARBA" id="ARBA00034000"/>
    </source>
</evidence>
<dbReference type="STRING" id="1420851.AU255_10760"/>
<dbReference type="SUPFAM" id="SSF56601">
    <property type="entry name" value="beta-lactamase/transpeptidase-like"/>
    <property type="match status" value="1"/>
</dbReference>
<evidence type="ECO:0000256" key="5">
    <source>
        <dbReference type="ARBA" id="ARBA00007739"/>
    </source>
</evidence>
<evidence type="ECO:0000259" key="27">
    <source>
        <dbReference type="Pfam" id="PF00905"/>
    </source>
</evidence>
<comment type="catalytic activity">
    <reaction evidence="20">
        <text>Preferential cleavage: (Ac)2-L-Lys-D-Ala-|-D-Ala. Also transpeptidation of peptidyl-alanyl moieties that are N-acyl substituents of D-alanine.</text>
        <dbReference type="EC" id="3.4.16.4"/>
    </reaction>
</comment>
<keyword evidence="16" id="KW-0046">Antibiotic resistance</keyword>
<feature type="domain" description="Bifunctional transglycosylase second" evidence="29">
    <location>
        <begin position="88"/>
        <end position="172"/>
    </location>
</feature>
<dbReference type="InterPro" id="IPR036950">
    <property type="entry name" value="PBP_transglycosylase"/>
</dbReference>
<dbReference type="PANTHER" id="PTHR32282">
    <property type="entry name" value="BINDING PROTEIN TRANSPEPTIDASE, PUTATIVE-RELATED"/>
    <property type="match status" value="1"/>
</dbReference>
<dbReference type="NCBIfam" id="TIGR02074">
    <property type="entry name" value="PBP_1a_fam"/>
    <property type="match status" value="1"/>
</dbReference>
<evidence type="ECO:0000256" key="26">
    <source>
        <dbReference type="SAM" id="Phobius"/>
    </source>
</evidence>
<evidence type="ECO:0000256" key="25">
    <source>
        <dbReference type="SAM" id="MobiDB-lite"/>
    </source>
</evidence>
<keyword evidence="26" id="KW-0812">Transmembrane</keyword>
<dbReference type="GO" id="GO:0008955">
    <property type="term" value="F:peptidoglycan glycosyltransferase activity"/>
    <property type="evidence" value="ECO:0007669"/>
    <property type="project" value="UniProtKB-UniRule"/>
</dbReference>
<dbReference type="GO" id="GO:0005886">
    <property type="term" value="C:plasma membrane"/>
    <property type="evidence" value="ECO:0007669"/>
    <property type="project" value="UniProtKB-SubCell"/>
</dbReference>